<evidence type="ECO:0000256" key="1">
    <source>
        <dbReference type="ARBA" id="ARBA00004236"/>
    </source>
</evidence>
<evidence type="ECO:0000256" key="19">
    <source>
        <dbReference type="RuleBase" id="RU364040"/>
    </source>
</evidence>
<keyword evidence="6" id="KW-0812">Transmembrane</keyword>
<dbReference type="SUPFAM" id="SSF63737">
    <property type="entry name" value="Leukotriene A4 hydrolase N-terminal domain"/>
    <property type="match status" value="1"/>
</dbReference>
<dbReference type="OMA" id="RHFQMAV"/>
<reference evidence="23" key="3">
    <citation type="submission" date="2025-09" db="UniProtKB">
        <authorList>
            <consortium name="Ensembl"/>
        </authorList>
    </citation>
    <scope>IDENTIFICATION</scope>
</reference>
<evidence type="ECO:0000256" key="3">
    <source>
        <dbReference type="ARBA" id="ARBA00010136"/>
    </source>
</evidence>
<keyword evidence="5 19" id="KW-0645">Protease</keyword>
<keyword evidence="19" id="KW-0031">Aminopeptidase</keyword>
<evidence type="ECO:0000256" key="4">
    <source>
        <dbReference type="ARBA" id="ARBA00022475"/>
    </source>
</evidence>
<dbReference type="Bgee" id="ENSLOCG00000008894">
    <property type="expression patterns" value="Expressed in zone of skin and 7 other cell types or tissues"/>
</dbReference>
<evidence type="ECO:0000256" key="12">
    <source>
        <dbReference type="ARBA" id="ARBA00023049"/>
    </source>
</evidence>
<dbReference type="GO" id="GO:0008270">
    <property type="term" value="F:zinc ion binding"/>
    <property type="evidence" value="ECO:0007669"/>
    <property type="project" value="UniProtKB-UniRule"/>
</dbReference>
<feature type="binding site" evidence="17">
    <location>
        <position position="391"/>
    </location>
    <ligand>
        <name>Zn(2+)</name>
        <dbReference type="ChEBI" id="CHEBI:29105"/>
        <note>catalytic</note>
    </ligand>
</feature>
<dbReference type="Ensembl" id="ENSLOCT00000010860.1">
    <property type="protein sequence ID" value="ENSLOCP00000010844.1"/>
    <property type="gene ID" value="ENSLOCG00000008894.1"/>
</dbReference>
<dbReference type="AlphaFoldDB" id="W5MR35"/>
<evidence type="ECO:0000256" key="6">
    <source>
        <dbReference type="ARBA" id="ARBA00022692"/>
    </source>
</evidence>
<keyword evidence="14" id="KW-1015">Disulfide bond</keyword>
<name>W5MR35_LEPOC</name>
<dbReference type="PRINTS" id="PR00756">
    <property type="entry name" value="ALADIPTASE"/>
</dbReference>
<dbReference type="Pfam" id="PF17900">
    <property type="entry name" value="Peptidase_M1_N"/>
    <property type="match status" value="1"/>
</dbReference>
<keyword evidence="12 19" id="KW-0482">Metalloprotease</keyword>
<dbReference type="InParanoid" id="W5MR35"/>
<keyword evidence="24" id="KW-1185">Reference proteome</keyword>
<keyword evidence="10" id="KW-0735">Signal-anchor</keyword>
<dbReference type="Proteomes" id="UP000018468">
    <property type="component" value="Linkage group LG2"/>
</dbReference>
<dbReference type="Gene3D" id="1.10.390.10">
    <property type="entry name" value="Neutral Protease Domain 2"/>
    <property type="match status" value="1"/>
</dbReference>
<evidence type="ECO:0000259" key="22">
    <source>
        <dbReference type="Pfam" id="PF17900"/>
    </source>
</evidence>
<accession>W5MR35</accession>
<dbReference type="InterPro" id="IPR034016">
    <property type="entry name" value="M1_APN-typ"/>
</dbReference>
<dbReference type="CDD" id="cd09601">
    <property type="entry name" value="M1_APN-Q_like"/>
    <property type="match status" value="1"/>
</dbReference>
<dbReference type="PANTHER" id="PTHR11533">
    <property type="entry name" value="PROTEASE M1 ZINC METALLOPROTEASE"/>
    <property type="match status" value="1"/>
</dbReference>
<evidence type="ECO:0000313" key="24">
    <source>
        <dbReference type="Proteomes" id="UP000018468"/>
    </source>
</evidence>
<keyword evidence="11" id="KW-1133">Transmembrane helix</keyword>
<evidence type="ECO:0000256" key="13">
    <source>
        <dbReference type="ARBA" id="ARBA00023136"/>
    </source>
</evidence>
<dbReference type="InterPro" id="IPR042097">
    <property type="entry name" value="Aminopeptidase_N-like_N_sf"/>
</dbReference>
<keyword evidence="8 19" id="KW-0378">Hydrolase</keyword>
<feature type="domain" description="ERAP1-like C-terminal" evidence="21">
    <location>
        <begin position="621"/>
        <end position="889"/>
    </location>
</feature>
<evidence type="ECO:0000313" key="23">
    <source>
        <dbReference type="Ensembl" id="ENSLOCP00000010844.1"/>
    </source>
</evidence>
<dbReference type="EC" id="3.4.11.-" evidence="19"/>
<keyword evidence="7 17" id="KW-0479">Metal-binding</keyword>
<keyword evidence="13" id="KW-0472">Membrane</keyword>
<dbReference type="Pfam" id="PF01433">
    <property type="entry name" value="Peptidase_M1"/>
    <property type="match status" value="1"/>
</dbReference>
<keyword evidence="15" id="KW-0325">Glycoprotein</keyword>
<dbReference type="STRING" id="7918.ENSLOCP00000010844"/>
<evidence type="ECO:0000256" key="7">
    <source>
        <dbReference type="ARBA" id="ARBA00022723"/>
    </source>
</evidence>
<dbReference type="FunFam" id="1.10.390.10:FF:000016">
    <property type="entry name" value="Glutamyl aminopeptidase"/>
    <property type="match status" value="1"/>
</dbReference>
<dbReference type="FunFam" id="1.25.50.20:FF:000001">
    <property type="entry name" value="Aminopeptidase"/>
    <property type="match status" value="1"/>
</dbReference>
<feature type="domain" description="Aminopeptidase N-like N-terminal" evidence="22">
    <location>
        <begin position="87"/>
        <end position="283"/>
    </location>
</feature>
<evidence type="ECO:0000259" key="20">
    <source>
        <dbReference type="Pfam" id="PF01433"/>
    </source>
</evidence>
<feature type="site" description="Transition state stabilizer" evidence="18">
    <location>
        <position position="480"/>
    </location>
</feature>
<feature type="active site" description="Proton acceptor" evidence="16">
    <location>
        <position position="392"/>
    </location>
</feature>
<sequence length="970" mass="112143">MGPKSKTGVYLSKTAVILFTLLFAGLLVGFTTLATLYARSRIDYGNRTHDEELNQESTTKGYILASTITPTVPEIWGSHRLPQTLAPINYQLELWPRLEPDDNDNYLFTGEINITFTCKQETDLIVLHSEKLNNSGVELNVVTDGETDVPQVLDILNSDVYSYMIIQLSKTLKEGSFYVLRIRFSGYMSTGRRLGLFVSHYTEDGQDMTLAVSQLEPTHARSVFPCFDEPAMKATFDIRIVHLFKYVVLSNMAAVGVSEIEDNNGTLWNVTTFKRTPRMSTYIVAFMVCEFDYIESRENGIELRMWARKSAVRSGEVDYALNVTGPILKHLEELLNVSYPLSKIDIVAVPEFFPGAMENWGLLLFMEDALFYNPNIHFSDSKVSICKIIAHELGHQWFGNLVTMNWWNFIWLNEGLSTYIESTIPSEVEPQLYVEDKLVIHDLQRMLLTDSIQMSHSLAVKEKDVETPTQIMGLFDLVTYSKGSSITKMTAKFLTEKVFRKGLMTYLQAFSYMNVDQDDLWKHWQMAANSQSELQLPTSVKRIMDSWTLQPGFPVISLNTSTGTITQEPCALPTENQTSNGNFTWYVPIQWMKNGSLQPLKWLDAKMSVFPEMAITSEDDWILLNVDVSGYYRVIYDEQNMERLHHQMMKDPNVIPVNNRAQIIDDAFRLMLAGYVDVEVALSTTKYLSREKDFVVWSKAIEILNSYLDSVISSNMYGLYKRYMLKTFTPIYNYYMDLIDGDLLNVREDDSYLQLSVQKSMEIACKFGHKGCLQHASKLYAQWMKNSTTNMFPFYIREDIYCFGIAAGEEREWEFAWKKLQEQNQIDLIRPLSCTKEPWLLKRYLNHLLDASSVVSERISSILRQILKNIIGEPLVWNFIQENMEIFQTKDKAFNHQLWPVFGHFADRISGDFQFNQLIKILNMTMGPEELPEIIQKSTEVKKLKSDFKTKYFHRIYKWFQENVDSEDVY</sequence>
<comment type="similarity">
    <text evidence="3 19">Belongs to the peptidase M1 family.</text>
</comment>
<dbReference type="InterPro" id="IPR050344">
    <property type="entry name" value="Peptidase_M1_aminopeptidases"/>
</dbReference>
<dbReference type="EMBL" id="AHAT01002837">
    <property type="status" value="NOT_ANNOTATED_CDS"/>
    <property type="molecule type" value="Genomic_DNA"/>
</dbReference>
<dbReference type="GO" id="GO:0070006">
    <property type="term" value="F:metalloaminopeptidase activity"/>
    <property type="evidence" value="ECO:0000318"/>
    <property type="project" value="GO_Central"/>
</dbReference>
<evidence type="ECO:0000256" key="8">
    <source>
        <dbReference type="ARBA" id="ARBA00022801"/>
    </source>
</evidence>
<organism evidence="23 24">
    <name type="scientific">Lepisosteus oculatus</name>
    <name type="common">Spotted gar</name>
    <dbReference type="NCBI Taxonomy" id="7918"/>
    <lineage>
        <taxon>Eukaryota</taxon>
        <taxon>Metazoa</taxon>
        <taxon>Chordata</taxon>
        <taxon>Craniata</taxon>
        <taxon>Vertebrata</taxon>
        <taxon>Euteleostomi</taxon>
        <taxon>Actinopterygii</taxon>
        <taxon>Neopterygii</taxon>
        <taxon>Holostei</taxon>
        <taxon>Semionotiformes</taxon>
        <taxon>Lepisosteidae</taxon>
        <taxon>Lepisosteus</taxon>
    </lineage>
</organism>
<dbReference type="GO" id="GO:0005886">
    <property type="term" value="C:plasma membrane"/>
    <property type="evidence" value="ECO:0007669"/>
    <property type="project" value="UniProtKB-SubCell"/>
</dbReference>
<dbReference type="InterPro" id="IPR024571">
    <property type="entry name" value="ERAP1-like_C_dom"/>
</dbReference>
<dbReference type="EMBL" id="AHAT01002840">
    <property type="status" value="NOT_ANNOTATED_CDS"/>
    <property type="molecule type" value="Genomic_DNA"/>
</dbReference>
<dbReference type="Gene3D" id="2.60.40.1910">
    <property type="match status" value="1"/>
</dbReference>
<evidence type="ECO:0000256" key="17">
    <source>
        <dbReference type="PIRSR" id="PIRSR634016-3"/>
    </source>
</evidence>
<evidence type="ECO:0000259" key="21">
    <source>
        <dbReference type="Pfam" id="PF11838"/>
    </source>
</evidence>
<proteinExistence type="inferred from homology"/>
<dbReference type="GeneID" id="102699005"/>
<dbReference type="PANTHER" id="PTHR11533:SF31">
    <property type="entry name" value="AMINOPEPTIDASE Q"/>
    <property type="match status" value="1"/>
</dbReference>
<feature type="binding site" evidence="17">
    <location>
        <position position="414"/>
    </location>
    <ligand>
        <name>Zn(2+)</name>
        <dbReference type="ChEBI" id="CHEBI:29105"/>
        <note>catalytic</note>
    </ligand>
</feature>
<dbReference type="Gene3D" id="2.60.40.1730">
    <property type="entry name" value="tricorn interacting facor f3 domain"/>
    <property type="match status" value="1"/>
</dbReference>
<dbReference type="InterPro" id="IPR014782">
    <property type="entry name" value="Peptidase_M1_dom"/>
</dbReference>
<dbReference type="GeneTree" id="ENSGT00940000160535"/>
<evidence type="ECO:0000256" key="11">
    <source>
        <dbReference type="ARBA" id="ARBA00022989"/>
    </source>
</evidence>
<dbReference type="InterPro" id="IPR045357">
    <property type="entry name" value="Aminopeptidase_N-like_N"/>
</dbReference>
<dbReference type="RefSeq" id="XP_015221531.1">
    <property type="nucleotide sequence ID" value="XM_015366045.1"/>
</dbReference>
<evidence type="ECO:0000256" key="5">
    <source>
        <dbReference type="ARBA" id="ARBA00022670"/>
    </source>
</evidence>
<evidence type="ECO:0000256" key="18">
    <source>
        <dbReference type="PIRSR" id="PIRSR634016-4"/>
    </source>
</evidence>
<evidence type="ECO:0000256" key="2">
    <source>
        <dbReference type="ARBA" id="ARBA00004606"/>
    </source>
</evidence>
<evidence type="ECO:0000256" key="14">
    <source>
        <dbReference type="ARBA" id="ARBA00023157"/>
    </source>
</evidence>
<keyword evidence="4" id="KW-1003">Cell membrane</keyword>
<dbReference type="InterPro" id="IPR027268">
    <property type="entry name" value="Peptidase_M4/M1_CTD_sf"/>
</dbReference>
<dbReference type="OrthoDB" id="510539at2759"/>
<feature type="binding site" evidence="17">
    <location>
        <position position="395"/>
    </location>
    <ligand>
        <name>Zn(2+)</name>
        <dbReference type="ChEBI" id="CHEBI:29105"/>
        <note>catalytic</note>
    </ligand>
</feature>
<feature type="domain" description="Peptidase M1 membrane alanine aminopeptidase" evidence="20">
    <location>
        <begin position="319"/>
        <end position="547"/>
    </location>
</feature>
<dbReference type="Pfam" id="PF11838">
    <property type="entry name" value="ERAP1_C"/>
    <property type="match status" value="1"/>
</dbReference>
<evidence type="ECO:0000256" key="9">
    <source>
        <dbReference type="ARBA" id="ARBA00022833"/>
    </source>
</evidence>
<dbReference type="EMBL" id="AHAT01002838">
    <property type="status" value="NOT_ANNOTATED_CDS"/>
    <property type="molecule type" value="Genomic_DNA"/>
</dbReference>
<dbReference type="FunFam" id="2.60.40.1730:FF:000001">
    <property type="entry name" value="Leucyl-cystinyl aminopeptidase"/>
    <property type="match status" value="1"/>
</dbReference>
<evidence type="ECO:0000256" key="15">
    <source>
        <dbReference type="ARBA" id="ARBA00023180"/>
    </source>
</evidence>
<comment type="subcellular location">
    <subcellularLocation>
        <location evidence="1">Cell membrane</location>
    </subcellularLocation>
    <subcellularLocation>
        <location evidence="2">Membrane</location>
        <topology evidence="2">Single-pass type II membrane protein</topology>
    </subcellularLocation>
</comment>
<dbReference type="EMBL" id="AHAT01002836">
    <property type="status" value="NOT_ANNOTATED_CDS"/>
    <property type="molecule type" value="Genomic_DNA"/>
</dbReference>
<dbReference type="InterPro" id="IPR001930">
    <property type="entry name" value="Peptidase_M1"/>
</dbReference>
<reference evidence="24" key="1">
    <citation type="submission" date="2011-12" db="EMBL/GenBank/DDBJ databases">
        <title>The Draft Genome of Lepisosteus oculatus.</title>
        <authorList>
            <consortium name="The Broad Institute Genome Assembly &amp; Analysis Group"/>
            <consortium name="Computational R&amp;D Group"/>
            <consortium name="and Sequencing Platform"/>
            <person name="Di Palma F."/>
            <person name="Alfoldi J."/>
            <person name="Johnson J."/>
            <person name="Berlin A."/>
            <person name="Gnerre S."/>
            <person name="Jaffe D."/>
            <person name="MacCallum I."/>
            <person name="Young S."/>
            <person name="Walker B.J."/>
            <person name="Lander E.S."/>
            <person name="Lindblad-Toh K."/>
        </authorList>
    </citation>
    <scope>NUCLEOTIDE SEQUENCE [LARGE SCALE GENOMIC DNA]</scope>
</reference>
<dbReference type="Gene3D" id="1.25.50.20">
    <property type="match status" value="1"/>
</dbReference>
<protein>
    <recommendedName>
        <fullName evidence="19">Aminopeptidase</fullName>
        <ecNumber evidence="19">3.4.11.-</ecNumber>
    </recommendedName>
</protein>
<dbReference type="GO" id="GO:0043171">
    <property type="term" value="P:peptide catabolic process"/>
    <property type="evidence" value="ECO:0000318"/>
    <property type="project" value="GO_Central"/>
</dbReference>
<comment type="cofactor">
    <cofactor evidence="17 19">
        <name>Zn(2+)</name>
        <dbReference type="ChEBI" id="CHEBI:29105"/>
    </cofactor>
    <text evidence="17 19">Binds 1 zinc ion per subunit.</text>
</comment>
<evidence type="ECO:0000256" key="10">
    <source>
        <dbReference type="ARBA" id="ARBA00022968"/>
    </source>
</evidence>
<keyword evidence="9 17" id="KW-0862">Zinc</keyword>
<dbReference type="GO" id="GO:0006508">
    <property type="term" value="P:proteolysis"/>
    <property type="evidence" value="ECO:0000318"/>
    <property type="project" value="GO_Central"/>
</dbReference>
<evidence type="ECO:0000256" key="16">
    <source>
        <dbReference type="PIRSR" id="PIRSR634016-1"/>
    </source>
</evidence>
<dbReference type="eggNOG" id="KOG1046">
    <property type="taxonomic scope" value="Eukaryota"/>
</dbReference>
<dbReference type="KEGG" id="loc:102699005"/>
<dbReference type="SUPFAM" id="SSF55486">
    <property type="entry name" value="Metalloproteases ('zincins'), catalytic domain"/>
    <property type="match status" value="1"/>
</dbReference>
<dbReference type="EMBL" id="AHAT01002839">
    <property type="status" value="NOT_ANNOTATED_CDS"/>
    <property type="molecule type" value="Genomic_DNA"/>
</dbReference>
<reference evidence="23" key="2">
    <citation type="submission" date="2025-08" db="UniProtKB">
        <authorList>
            <consortium name="Ensembl"/>
        </authorList>
    </citation>
    <scope>IDENTIFICATION</scope>
</reference>
<dbReference type="GO" id="GO:0005615">
    <property type="term" value="C:extracellular space"/>
    <property type="evidence" value="ECO:0000318"/>
    <property type="project" value="GO_Central"/>
</dbReference>